<dbReference type="KEGG" id="vnx:VNE69_03004"/>
<gene>
    <name evidence="1" type="ORF">VNE69_03004</name>
</gene>
<accession>A0AAX4JA28</accession>
<keyword evidence="2" id="KW-1185">Reference proteome</keyword>
<name>A0AAX4JA28_9MICR</name>
<dbReference type="Proteomes" id="UP001334084">
    <property type="component" value="Chromosome 3"/>
</dbReference>
<proteinExistence type="predicted"/>
<evidence type="ECO:0000313" key="1">
    <source>
        <dbReference type="EMBL" id="WUR02783.1"/>
    </source>
</evidence>
<dbReference type="RefSeq" id="XP_065328928.1">
    <property type="nucleotide sequence ID" value="XM_065472856.1"/>
</dbReference>
<dbReference type="EMBL" id="CP142728">
    <property type="protein sequence ID" value="WUR02783.1"/>
    <property type="molecule type" value="Genomic_DNA"/>
</dbReference>
<reference evidence="1" key="1">
    <citation type="journal article" date="2024" name="BMC Genomics">
        <title>Functional annotation of a divergent genome using sequence and structure-based similarity.</title>
        <authorList>
            <person name="Svedberg D."/>
            <person name="Winiger R.R."/>
            <person name="Berg A."/>
            <person name="Sharma H."/>
            <person name="Tellgren-Roth C."/>
            <person name="Debrunner-Vossbrinck B.A."/>
            <person name="Vossbrinck C.R."/>
            <person name="Barandun J."/>
        </authorList>
    </citation>
    <scope>NUCLEOTIDE SEQUENCE</scope>
    <source>
        <strain evidence="1">Illinois isolate</strain>
    </source>
</reference>
<protein>
    <submittedName>
        <fullName evidence="1">SP-containing protein</fullName>
    </submittedName>
</protein>
<sequence>MLLRIITFFLFVYGDLYLLFDYKEDDTCDCYISLSNNVEIDDNYKVFLSQYKNWLKEEVRDSCRANILIKKVYKEGLLLERVEKKDYDQIRKLAGNITNEKKREIFLNNGNFRKCGFNKFEYAKFFFEIVFYEPKKHTITWEHSASYDYDPKDVFSKLILYRTRSLTINAGFLEKFVKDLNSSICSDTNKSNSITEKKNEEKNLESLDNTKIFDVFNKKSIKKN</sequence>
<organism evidence="1 2">
    <name type="scientific">Vairimorpha necatrix</name>
    <dbReference type="NCBI Taxonomy" id="6039"/>
    <lineage>
        <taxon>Eukaryota</taxon>
        <taxon>Fungi</taxon>
        <taxon>Fungi incertae sedis</taxon>
        <taxon>Microsporidia</taxon>
        <taxon>Nosematidae</taxon>
        <taxon>Vairimorpha</taxon>
    </lineage>
</organism>
<dbReference type="GeneID" id="90540600"/>
<dbReference type="AlphaFoldDB" id="A0AAX4JA28"/>
<evidence type="ECO:0000313" key="2">
    <source>
        <dbReference type="Proteomes" id="UP001334084"/>
    </source>
</evidence>